<dbReference type="PANTHER" id="PTHR11829:SF411">
    <property type="entry name" value="FORKHEAD BOX PROTEIN L2"/>
    <property type="match status" value="1"/>
</dbReference>
<dbReference type="GO" id="GO:0000981">
    <property type="term" value="F:DNA-binding transcription factor activity, RNA polymerase II-specific"/>
    <property type="evidence" value="ECO:0007669"/>
    <property type="project" value="TreeGrafter"/>
</dbReference>
<feature type="compositionally biased region" description="Basic and acidic residues" evidence="12">
    <location>
        <begin position="128"/>
        <end position="141"/>
    </location>
</feature>
<dbReference type="EMBL" id="MRZV01002232">
    <property type="protein sequence ID" value="PIK34263.1"/>
    <property type="molecule type" value="Genomic_DNA"/>
</dbReference>
<dbReference type="InterPro" id="IPR018122">
    <property type="entry name" value="TF_fork_head_CS_1"/>
</dbReference>
<dbReference type="SMART" id="SM00339">
    <property type="entry name" value="FH"/>
    <property type="match status" value="1"/>
</dbReference>
<dbReference type="InterPro" id="IPR036390">
    <property type="entry name" value="WH_DNA-bd_sf"/>
</dbReference>
<dbReference type="GO" id="GO:0005634">
    <property type="term" value="C:nucleus"/>
    <property type="evidence" value="ECO:0007669"/>
    <property type="project" value="UniProtKB-SubCell"/>
</dbReference>
<dbReference type="GO" id="GO:0000978">
    <property type="term" value="F:RNA polymerase II cis-regulatory region sequence-specific DNA binding"/>
    <property type="evidence" value="ECO:0007669"/>
    <property type="project" value="TreeGrafter"/>
</dbReference>
<dbReference type="SUPFAM" id="SSF46785">
    <property type="entry name" value="Winged helix' DNA-binding domain"/>
    <property type="match status" value="1"/>
</dbReference>
<keyword evidence="5" id="KW-0832">Ubl conjugation</keyword>
<evidence type="ECO:0000256" key="8">
    <source>
        <dbReference type="ARBA" id="ARBA00023163"/>
    </source>
</evidence>
<dbReference type="PROSITE" id="PS00658">
    <property type="entry name" value="FORK_HEAD_2"/>
    <property type="match status" value="1"/>
</dbReference>
<dbReference type="InterPro" id="IPR030456">
    <property type="entry name" value="TF_fork_head_CS_2"/>
</dbReference>
<name>A0A2G8JEV8_STIJA</name>
<evidence type="ECO:0000256" key="11">
    <source>
        <dbReference type="PROSITE-ProRule" id="PRU00089"/>
    </source>
</evidence>
<evidence type="ECO:0000256" key="3">
    <source>
        <dbReference type="ARBA" id="ARBA00022553"/>
    </source>
</evidence>
<dbReference type="FunFam" id="1.10.10.10:FF:000016">
    <property type="entry name" value="Forkhead box protein I1"/>
    <property type="match status" value="1"/>
</dbReference>
<keyword evidence="7 11" id="KW-0238">DNA-binding</keyword>
<feature type="compositionally biased region" description="Polar residues" evidence="12">
    <location>
        <begin position="105"/>
        <end position="114"/>
    </location>
</feature>
<dbReference type="InterPro" id="IPR050211">
    <property type="entry name" value="FOX_domain-containing"/>
</dbReference>
<keyword evidence="8" id="KW-0804">Transcription</keyword>
<feature type="DNA-binding region" description="Fork-head" evidence="11">
    <location>
        <begin position="155"/>
        <end position="249"/>
    </location>
</feature>
<dbReference type="Gene3D" id="1.10.10.10">
    <property type="entry name" value="Winged helix-like DNA-binding domain superfamily/Winged helix DNA-binding domain"/>
    <property type="match status" value="1"/>
</dbReference>
<dbReference type="InterPro" id="IPR001766">
    <property type="entry name" value="Fork_head_dom"/>
</dbReference>
<dbReference type="STRING" id="307972.A0A2G8JEV8"/>
<evidence type="ECO:0000259" key="13">
    <source>
        <dbReference type="PROSITE" id="PS50039"/>
    </source>
</evidence>
<feature type="region of interest" description="Disordered" evidence="12">
    <location>
        <begin position="105"/>
        <end position="155"/>
    </location>
</feature>
<protein>
    <recommendedName>
        <fullName evidence="10">Forkhead box protein L2</fullName>
    </recommendedName>
</protein>
<dbReference type="PROSITE" id="PS50039">
    <property type="entry name" value="FORK_HEAD_3"/>
    <property type="match status" value="1"/>
</dbReference>
<reference evidence="14 15" key="1">
    <citation type="journal article" date="2017" name="PLoS Biol.">
        <title>The sea cucumber genome provides insights into morphological evolution and visceral regeneration.</title>
        <authorList>
            <person name="Zhang X."/>
            <person name="Sun L."/>
            <person name="Yuan J."/>
            <person name="Sun Y."/>
            <person name="Gao Y."/>
            <person name="Zhang L."/>
            <person name="Li S."/>
            <person name="Dai H."/>
            <person name="Hamel J.F."/>
            <person name="Liu C."/>
            <person name="Yu Y."/>
            <person name="Liu S."/>
            <person name="Lin W."/>
            <person name="Guo K."/>
            <person name="Jin S."/>
            <person name="Xu P."/>
            <person name="Storey K.B."/>
            <person name="Huan P."/>
            <person name="Zhang T."/>
            <person name="Zhou Y."/>
            <person name="Zhang J."/>
            <person name="Lin C."/>
            <person name="Li X."/>
            <person name="Xing L."/>
            <person name="Huo D."/>
            <person name="Sun M."/>
            <person name="Wang L."/>
            <person name="Mercier A."/>
            <person name="Li F."/>
            <person name="Yang H."/>
            <person name="Xiang J."/>
        </authorList>
    </citation>
    <scope>NUCLEOTIDE SEQUENCE [LARGE SCALE GENOMIC DNA]</scope>
    <source>
        <strain evidence="14">Shaxun</strain>
        <tissue evidence="14">Muscle</tissue>
    </source>
</reference>
<feature type="domain" description="Fork-head" evidence="13">
    <location>
        <begin position="155"/>
        <end position="249"/>
    </location>
</feature>
<evidence type="ECO:0000256" key="7">
    <source>
        <dbReference type="ARBA" id="ARBA00023125"/>
    </source>
</evidence>
<dbReference type="GO" id="GO:0009653">
    <property type="term" value="P:anatomical structure morphogenesis"/>
    <property type="evidence" value="ECO:0007669"/>
    <property type="project" value="TreeGrafter"/>
</dbReference>
<comment type="subcellular location">
    <subcellularLocation>
        <location evidence="1 11">Nucleus</location>
    </subcellularLocation>
</comment>
<gene>
    <name evidence="14" type="ORF">BSL78_28917</name>
</gene>
<keyword evidence="4" id="KW-0221">Differentiation</keyword>
<proteinExistence type="predicted"/>
<accession>A0A2G8JEV8</accession>
<sequence length="371" mass="42048">MDTTKPSAQLFQPFSTPENKDATVRTKLDTVVVSTAQTHQSPRATAMSPTKDHFTTRYLIPSYEKVTTYHEDNVVPQHSVTRPAIVSHMEGIVTPIGGIVSQAQGAVSHPLTSPHSDKPEESSPPQQESKENTATEEDKNHTNNNNKTTKEEPKKPPYSYVALISMAIKDSVDRRMTLSQIYQYIIHKFPYYENNKKGWQNSIRHNLSLNECFIKIPRDGSGERKGNYWTLDPAYDDMFDKGNYRRRRRVRRPHRHYLLTDQAFFGHEQPYQYTFSGAKSFYATPSPYNNSWAPVGVSGIPAHQQPQLYPSCQMMTGPVPASTPHMPRLQYSGNPCYQQSLTMPSPCAPPYGQIQQEVMPPGVSPNTLTWD</sequence>
<dbReference type="Pfam" id="PF00250">
    <property type="entry name" value="Forkhead"/>
    <property type="match status" value="1"/>
</dbReference>
<keyword evidence="9 11" id="KW-0539">Nucleus</keyword>
<dbReference type="InterPro" id="IPR047515">
    <property type="entry name" value="FH_FOXL2"/>
</dbReference>
<dbReference type="OrthoDB" id="5954824at2759"/>
<keyword evidence="15" id="KW-1185">Reference proteome</keyword>
<keyword evidence="2" id="KW-1017">Isopeptide bond</keyword>
<evidence type="ECO:0000256" key="9">
    <source>
        <dbReference type="ARBA" id="ARBA00023242"/>
    </source>
</evidence>
<evidence type="ECO:0000256" key="4">
    <source>
        <dbReference type="ARBA" id="ARBA00022782"/>
    </source>
</evidence>
<dbReference type="GO" id="GO:0030154">
    <property type="term" value="P:cell differentiation"/>
    <property type="evidence" value="ECO:0007669"/>
    <property type="project" value="UniProtKB-KW"/>
</dbReference>
<keyword evidence="3" id="KW-0597">Phosphoprotein</keyword>
<evidence type="ECO:0000256" key="6">
    <source>
        <dbReference type="ARBA" id="ARBA00023015"/>
    </source>
</evidence>
<evidence type="ECO:0000256" key="12">
    <source>
        <dbReference type="SAM" id="MobiDB-lite"/>
    </source>
</evidence>
<dbReference type="PROSITE" id="PS00657">
    <property type="entry name" value="FORK_HEAD_1"/>
    <property type="match status" value="1"/>
</dbReference>
<dbReference type="InterPro" id="IPR036388">
    <property type="entry name" value="WH-like_DNA-bd_sf"/>
</dbReference>
<dbReference type="PANTHER" id="PTHR11829">
    <property type="entry name" value="FORKHEAD BOX PROTEIN"/>
    <property type="match status" value="1"/>
</dbReference>
<evidence type="ECO:0000313" key="15">
    <source>
        <dbReference type="Proteomes" id="UP000230750"/>
    </source>
</evidence>
<evidence type="ECO:0000256" key="2">
    <source>
        <dbReference type="ARBA" id="ARBA00022499"/>
    </source>
</evidence>
<comment type="caution">
    <text evidence="14">The sequence shown here is derived from an EMBL/GenBank/DDBJ whole genome shotgun (WGS) entry which is preliminary data.</text>
</comment>
<dbReference type="PRINTS" id="PR00053">
    <property type="entry name" value="FORKHEAD"/>
</dbReference>
<dbReference type="CDD" id="cd20028">
    <property type="entry name" value="FH_FOXL2"/>
    <property type="match status" value="1"/>
</dbReference>
<dbReference type="AlphaFoldDB" id="A0A2G8JEV8"/>
<evidence type="ECO:0000256" key="10">
    <source>
        <dbReference type="ARBA" id="ARBA00034872"/>
    </source>
</evidence>
<keyword evidence="6" id="KW-0805">Transcription regulation</keyword>
<evidence type="ECO:0000256" key="5">
    <source>
        <dbReference type="ARBA" id="ARBA00022843"/>
    </source>
</evidence>
<dbReference type="Proteomes" id="UP000230750">
    <property type="component" value="Unassembled WGS sequence"/>
</dbReference>
<organism evidence="14 15">
    <name type="scientific">Stichopus japonicus</name>
    <name type="common">Sea cucumber</name>
    <dbReference type="NCBI Taxonomy" id="307972"/>
    <lineage>
        <taxon>Eukaryota</taxon>
        <taxon>Metazoa</taxon>
        <taxon>Echinodermata</taxon>
        <taxon>Eleutherozoa</taxon>
        <taxon>Echinozoa</taxon>
        <taxon>Holothuroidea</taxon>
        <taxon>Aspidochirotacea</taxon>
        <taxon>Aspidochirotida</taxon>
        <taxon>Stichopodidae</taxon>
        <taxon>Apostichopus</taxon>
    </lineage>
</organism>
<evidence type="ECO:0000256" key="1">
    <source>
        <dbReference type="ARBA" id="ARBA00004123"/>
    </source>
</evidence>
<evidence type="ECO:0000313" key="14">
    <source>
        <dbReference type="EMBL" id="PIK34263.1"/>
    </source>
</evidence>